<gene>
    <name evidence="2" type="ORF">H9L17_11380</name>
</gene>
<dbReference type="PROSITE" id="PS51257">
    <property type="entry name" value="PROKAR_LIPOPROTEIN"/>
    <property type="match status" value="1"/>
</dbReference>
<keyword evidence="3" id="KW-1185">Reference proteome</keyword>
<proteinExistence type="predicted"/>
<organism evidence="2 3">
    <name type="scientific">Thermomonas brevis</name>
    <dbReference type="NCBI Taxonomy" id="215691"/>
    <lineage>
        <taxon>Bacteria</taxon>
        <taxon>Pseudomonadati</taxon>
        <taxon>Pseudomonadota</taxon>
        <taxon>Gammaproteobacteria</taxon>
        <taxon>Lysobacterales</taxon>
        <taxon>Lysobacteraceae</taxon>
        <taxon>Thermomonas</taxon>
    </lineage>
</organism>
<keyword evidence="1" id="KW-0732">Signal</keyword>
<dbReference type="Proteomes" id="UP000515977">
    <property type="component" value="Chromosome"/>
</dbReference>
<accession>A0A7G9QR19</accession>
<evidence type="ECO:0008006" key="4">
    <source>
        <dbReference type="Google" id="ProtNLM"/>
    </source>
</evidence>
<reference evidence="2 3" key="1">
    <citation type="submission" date="2020-08" db="EMBL/GenBank/DDBJ databases">
        <title>Genome sequence of Thermomonas brevis KACC 16975T.</title>
        <authorList>
            <person name="Hyun D.-W."/>
            <person name="Bae J.-W."/>
        </authorList>
    </citation>
    <scope>NUCLEOTIDE SEQUENCE [LARGE SCALE GENOMIC DNA]</scope>
    <source>
        <strain evidence="2 3">KACC 16975</strain>
    </source>
</reference>
<evidence type="ECO:0000313" key="3">
    <source>
        <dbReference type="Proteomes" id="UP000515977"/>
    </source>
</evidence>
<name>A0A7G9QR19_9GAMM</name>
<dbReference type="KEGG" id="tbv:H9L17_11380"/>
<dbReference type="EMBL" id="CP060711">
    <property type="protein sequence ID" value="QNN45794.1"/>
    <property type="molecule type" value="Genomic_DNA"/>
</dbReference>
<sequence length="110" mass="12010">MKLALALFLASMLAGCSASRAEKDQQDFFEVEAYARLKPGMTEAQILSWAGSHELGRASDGSTDIILLAPGIDTRWPHIPCARTFTQIRITLDGQRKLASYRLGRGGVCL</sequence>
<dbReference type="RefSeq" id="WP_187569561.1">
    <property type="nucleotide sequence ID" value="NZ_CP060711.1"/>
</dbReference>
<dbReference type="AlphaFoldDB" id="A0A7G9QR19"/>
<evidence type="ECO:0000313" key="2">
    <source>
        <dbReference type="EMBL" id="QNN45794.1"/>
    </source>
</evidence>
<evidence type="ECO:0000256" key="1">
    <source>
        <dbReference type="SAM" id="SignalP"/>
    </source>
</evidence>
<protein>
    <recommendedName>
        <fullName evidence="4">Lipoprotein</fullName>
    </recommendedName>
</protein>
<feature type="chain" id="PRO_5028848852" description="Lipoprotein" evidence="1">
    <location>
        <begin position="21"/>
        <end position="110"/>
    </location>
</feature>
<feature type="signal peptide" evidence="1">
    <location>
        <begin position="1"/>
        <end position="20"/>
    </location>
</feature>